<sequence>MARLNSIFFISLFVFAVHLPSMDGRNILRVSIPDHQVPSLDAGIVSGALPKGLGPHSSSGEKGADHDALPINEKLFAHNDHAMDHRILTRSVPSPTVGN</sequence>
<proteinExistence type="predicted"/>
<evidence type="ECO:0000256" key="1">
    <source>
        <dbReference type="SAM" id="SignalP"/>
    </source>
</evidence>
<protein>
    <submittedName>
        <fullName evidence="2">Uncharacterized protein</fullName>
    </submittedName>
</protein>
<feature type="signal peptide" evidence="1">
    <location>
        <begin position="1"/>
        <end position="24"/>
    </location>
</feature>
<dbReference type="Proteomes" id="UP000811246">
    <property type="component" value="Chromosome 11"/>
</dbReference>
<organism evidence="2 3">
    <name type="scientific">Carya illinoinensis</name>
    <name type="common">Pecan</name>
    <dbReference type="NCBI Taxonomy" id="32201"/>
    <lineage>
        <taxon>Eukaryota</taxon>
        <taxon>Viridiplantae</taxon>
        <taxon>Streptophyta</taxon>
        <taxon>Embryophyta</taxon>
        <taxon>Tracheophyta</taxon>
        <taxon>Spermatophyta</taxon>
        <taxon>Magnoliopsida</taxon>
        <taxon>eudicotyledons</taxon>
        <taxon>Gunneridae</taxon>
        <taxon>Pentapetalae</taxon>
        <taxon>rosids</taxon>
        <taxon>fabids</taxon>
        <taxon>Fagales</taxon>
        <taxon>Juglandaceae</taxon>
        <taxon>Carya</taxon>
    </lineage>
</organism>
<accession>A0A922DR67</accession>
<reference evidence="2" key="1">
    <citation type="submission" date="2021-01" db="EMBL/GenBank/DDBJ databases">
        <authorList>
            <person name="Lovell J.T."/>
            <person name="Bentley N."/>
            <person name="Bhattarai G."/>
            <person name="Jenkins J.W."/>
            <person name="Sreedasyam A."/>
            <person name="Alarcon Y."/>
            <person name="Bock C."/>
            <person name="Boston L."/>
            <person name="Carlson J."/>
            <person name="Cervantes K."/>
            <person name="Clermont K."/>
            <person name="Krom N."/>
            <person name="Kubenka K."/>
            <person name="Mamidi S."/>
            <person name="Mattison C."/>
            <person name="Monteros M."/>
            <person name="Pisani C."/>
            <person name="Plott C."/>
            <person name="Rajasekar S."/>
            <person name="Rhein H.S."/>
            <person name="Rohla C."/>
            <person name="Song M."/>
            <person name="Hilaire R.S."/>
            <person name="Shu S."/>
            <person name="Wells L."/>
            <person name="Wang X."/>
            <person name="Webber J."/>
            <person name="Heerema R.J."/>
            <person name="Klein P."/>
            <person name="Conner P."/>
            <person name="Grauke L."/>
            <person name="Grimwood J."/>
            <person name="Schmutz J."/>
            <person name="Randall J.J."/>
        </authorList>
    </citation>
    <scope>NUCLEOTIDE SEQUENCE</scope>
    <source>
        <tissue evidence="2">Leaf</tissue>
    </source>
</reference>
<dbReference type="AlphaFoldDB" id="A0A922DR67"/>
<keyword evidence="1" id="KW-0732">Signal</keyword>
<gene>
    <name evidence="2" type="ORF">I3842_11G157700</name>
</gene>
<dbReference type="EMBL" id="CM031835">
    <property type="protein sequence ID" value="KAG6689097.1"/>
    <property type="molecule type" value="Genomic_DNA"/>
</dbReference>
<name>A0A922DR67_CARIL</name>
<feature type="chain" id="PRO_5038093011" evidence="1">
    <location>
        <begin position="25"/>
        <end position="99"/>
    </location>
</feature>
<evidence type="ECO:0000313" key="3">
    <source>
        <dbReference type="Proteomes" id="UP000811246"/>
    </source>
</evidence>
<comment type="caution">
    <text evidence="2">The sequence shown here is derived from an EMBL/GenBank/DDBJ whole genome shotgun (WGS) entry which is preliminary data.</text>
</comment>
<evidence type="ECO:0000313" key="2">
    <source>
        <dbReference type="EMBL" id="KAG6689097.1"/>
    </source>
</evidence>